<dbReference type="Pfam" id="PF00534">
    <property type="entry name" value="Glycos_transf_1"/>
    <property type="match status" value="1"/>
</dbReference>
<dbReference type="EMBL" id="JACJSG010000015">
    <property type="protein sequence ID" value="MBD2501514.1"/>
    <property type="molecule type" value="Genomic_DNA"/>
</dbReference>
<comment type="caution">
    <text evidence="3">The sequence shown here is derived from an EMBL/GenBank/DDBJ whole genome shotgun (WGS) entry which is preliminary data.</text>
</comment>
<dbReference type="PANTHER" id="PTHR12526">
    <property type="entry name" value="GLYCOSYLTRANSFERASE"/>
    <property type="match status" value="1"/>
</dbReference>
<gene>
    <name evidence="3" type="ORF">H6G83_13035</name>
</gene>
<accession>A0ABR8D493</accession>
<evidence type="ECO:0000313" key="4">
    <source>
        <dbReference type="Proteomes" id="UP000661112"/>
    </source>
</evidence>
<dbReference type="SUPFAM" id="SSF53756">
    <property type="entry name" value="UDP-Glycosyltransferase/glycogen phosphorylase"/>
    <property type="match status" value="1"/>
</dbReference>
<dbReference type="InterPro" id="IPR001296">
    <property type="entry name" value="Glyco_trans_1"/>
</dbReference>
<name>A0ABR8D493_9NOST</name>
<organism evidence="3 4">
    <name type="scientific">Anabaena azotica FACHB-119</name>
    <dbReference type="NCBI Taxonomy" id="947527"/>
    <lineage>
        <taxon>Bacteria</taxon>
        <taxon>Bacillati</taxon>
        <taxon>Cyanobacteriota</taxon>
        <taxon>Cyanophyceae</taxon>
        <taxon>Nostocales</taxon>
        <taxon>Nostocaceae</taxon>
        <taxon>Anabaena</taxon>
        <taxon>Anabaena azotica</taxon>
    </lineage>
</organism>
<sequence length="444" mass="49619">MRLLFIIPEYPPYSAGGISTFYRHILPELSKQGHQIHVLVGSAFTSKQPSYELDGVTVEFLDSNVVASNLAKFNRYQAIPEFQRHLAAAWTAWEQVNGGRGYDLVETTDWGMLFAPWMISPESPPTVVQLHASIGQIDFHDPQVDSQLQGNLVRLLELTLLSVADELQTYSHSNAQAWKKLTGRDVNNIPPAMPFISDIQASEKSSHGLVVGRVQYWKGTTILCEALQLLGEKAPIIEWVGRDTTYRDFNTSMAGYLKQTYPDIWGNKVQPLGTFSPEETCQLQAKANFILVPSIWDVFNYTCVEGMAQGKVVLCSQGAGAADLITNEVNGLTFLAGHAQSLANSLDTLLSWSQAKREEVGKVAQETIKTRLNPQFIAQKRLEVYEKLVNHGRYSIAPNSWLIDAVSPQKPLDKPLGFLDRLPLRELANYLLERSLKKFGKRSL</sequence>
<dbReference type="CDD" id="cd03801">
    <property type="entry name" value="GT4_PimA-like"/>
    <property type="match status" value="1"/>
</dbReference>
<dbReference type="InterPro" id="IPR028098">
    <property type="entry name" value="Glyco_trans_4-like_N"/>
</dbReference>
<keyword evidence="4" id="KW-1185">Reference proteome</keyword>
<evidence type="ECO:0000259" key="2">
    <source>
        <dbReference type="Pfam" id="PF13579"/>
    </source>
</evidence>
<evidence type="ECO:0000259" key="1">
    <source>
        <dbReference type="Pfam" id="PF00534"/>
    </source>
</evidence>
<feature type="domain" description="Glycosyl transferase family 1" evidence="1">
    <location>
        <begin position="204"/>
        <end position="365"/>
    </location>
</feature>
<proteinExistence type="predicted"/>
<dbReference type="Proteomes" id="UP000661112">
    <property type="component" value="Unassembled WGS sequence"/>
</dbReference>
<dbReference type="Pfam" id="PF13579">
    <property type="entry name" value="Glyco_trans_4_4"/>
    <property type="match status" value="1"/>
</dbReference>
<dbReference type="PANTHER" id="PTHR12526:SF637">
    <property type="entry name" value="GLYCOSYLTRANSFERASE EPSF-RELATED"/>
    <property type="match status" value="1"/>
</dbReference>
<protein>
    <submittedName>
        <fullName evidence="3">Glycosyltransferase</fullName>
    </submittedName>
</protein>
<evidence type="ECO:0000313" key="3">
    <source>
        <dbReference type="EMBL" id="MBD2501514.1"/>
    </source>
</evidence>
<dbReference type="Gene3D" id="3.40.50.2000">
    <property type="entry name" value="Glycogen Phosphorylase B"/>
    <property type="match status" value="2"/>
</dbReference>
<dbReference type="RefSeq" id="WP_190472476.1">
    <property type="nucleotide sequence ID" value="NZ_JACJSG010000015.1"/>
</dbReference>
<feature type="domain" description="Glycosyltransferase subfamily 4-like N-terminal" evidence="2">
    <location>
        <begin position="16"/>
        <end position="172"/>
    </location>
</feature>
<reference evidence="3 4" key="1">
    <citation type="journal article" date="2020" name="ISME J.">
        <title>Comparative genomics reveals insights into cyanobacterial evolution and habitat adaptation.</title>
        <authorList>
            <person name="Chen M.Y."/>
            <person name="Teng W.K."/>
            <person name="Zhao L."/>
            <person name="Hu C.X."/>
            <person name="Zhou Y.K."/>
            <person name="Han B.P."/>
            <person name="Song L.R."/>
            <person name="Shu W.S."/>
        </authorList>
    </citation>
    <scope>NUCLEOTIDE SEQUENCE [LARGE SCALE GENOMIC DNA]</scope>
    <source>
        <strain evidence="3 4">FACHB-119</strain>
    </source>
</reference>